<reference evidence="2" key="1">
    <citation type="journal article" date="2020" name="Stud. Mycol.">
        <title>101 Dothideomycetes genomes: a test case for predicting lifestyles and emergence of pathogens.</title>
        <authorList>
            <person name="Haridas S."/>
            <person name="Albert R."/>
            <person name="Binder M."/>
            <person name="Bloem J."/>
            <person name="Labutti K."/>
            <person name="Salamov A."/>
            <person name="Andreopoulos B."/>
            <person name="Baker S."/>
            <person name="Barry K."/>
            <person name="Bills G."/>
            <person name="Bluhm B."/>
            <person name="Cannon C."/>
            <person name="Castanera R."/>
            <person name="Culley D."/>
            <person name="Daum C."/>
            <person name="Ezra D."/>
            <person name="Gonzalez J."/>
            <person name="Henrissat B."/>
            <person name="Kuo A."/>
            <person name="Liang C."/>
            <person name="Lipzen A."/>
            <person name="Lutzoni F."/>
            <person name="Magnuson J."/>
            <person name="Mondo S."/>
            <person name="Nolan M."/>
            <person name="Ohm R."/>
            <person name="Pangilinan J."/>
            <person name="Park H.-J."/>
            <person name="Ramirez L."/>
            <person name="Alfaro M."/>
            <person name="Sun H."/>
            <person name="Tritt A."/>
            <person name="Yoshinaga Y."/>
            <person name="Zwiers L.-H."/>
            <person name="Turgeon B."/>
            <person name="Goodwin S."/>
            <person name="Spatafora J."/>
            <person name="Crous P."/>
            <person name="Grigoriev I."/>
        </authorList>
    </citation>
    <scope>NUCLEOTIDE SEQUENCE</scope>
    <source>
        <strain evidence="2">CBS 627.86</strain>
    </source>
</reference>
<keyword evidence="3" id="KW-1185">Reference proteome</keyword>
<sequence>MAPKAKRTIIIILVPTIVLALNVLPVTSSYDTLVSNEDDISGEGHASSGGIEYPRWSAGSAYFDGRIALVVKSFFHSLEYLDKAVTYLSKNSN</sequence>
<gene>
    <name evidence="2" type="ORF">BDV96DRAFT_586730</name>
</gene>
<proteinExistence type="predicted"/>
<organism evidence="2 3">
    <name type="scientific">Lophiotrema nucula</name>
    <dbReference type="NCBI Taxonomy" id="690887"/>
    <lineage>
        <taxon>Eukaryota</taxon>
        <taxon>Fungi</taxon>
        <taxon>Dikarya</taxon>
        <taxon>Ascomycota</taxon>
        <taxon>Pezizomycotina</taxon>
        <taxon>Dothideomycetes</taxon>
        <taxon>Pleosporomycetidae</taxon>
        <taxon>Pleosporales</taxon>
        <taxon>Lophiotremataceae</taxon>
        <taxon>Lophiotrema</taxon>
    </lineage>
</organism>
<feature type="signal peptide" evidence="1">
    <location>
        <begin position="1"/>
        <end position="20"/>
    </location>
</feature>
<evidence type="ECO:0000313" key="2">
    <source>
        <dbReference type="EMBL" id="KAF2108810.1"/>
    </source>
</evidence>
<dbReference type="EMBL" id="ML977345">
    <property type="protein sequence ID" value="KAF2108810.1"/>
    <property type="molecule type" value="Genomic_DNA"/>
</dbReference>
<dbReference type="Proteomes" id="UP000799770">
    <property type="component" value="Unassembled WGS sequence"/>
</dbReference>
<keyword evidence="1" id="KW-0732">Signal</keyword>
<name>A0A6A5YP98_9PLEO</name>
<feature type="chain" id="PRO_5025430112" evidence="1">
    <location>
        <begin position="21"/>
        <end position="93"/>
    </location>
</feature>
<evidence type="ECO:0000256" key="1">
    <source>
        <dbReference type="SAM" id="SignalP"/>
    </source>
</evidence>
<dbReference type="AlphaFoldDB" id="A0A6A5YP98"/>
<protein>
    <submittedName>
        <fullName evidence="2">Uncharacterized protein</fullName>
    </submittedName>
</protein>
<accession>A0A6A5YP98</accession>
<evidence type="ECO:0000313" key="3">
    <source>
        <dbReference type="Proteomes" id="UP000799770"/>
    </source>
</evidence>